<gene>
    <name evidence="7" type="primary">hpaB</name>
    <name evidence="7" type="ORF">H7B90_04370</name>
</gene>
<dbReference type="AlphaFoldDB" id="A0A841TWU3"/>
<dbReference type="NCBIfam" id="TIGR02309">
    <property type="entry name" value="HpaB-1"/>
    <property type="match status" value="1"/>
</dbReference>
<dbReference type="SUPFAM" id="SSF56645">
    <property type="entry name" value="Acyl-CoA dehydrogenase NM domain-like"/>
    <property type="match status" value="1"/>
</dbReference>
<dbReference type="RefSeq" id="WP_185134664.1">
    <property type="nucleotide sequence ID" value="NZ_BORM01000034.1"/>
</dbReference>
<dbReference type="InterPro" id="IPR046373">
    <property type="entry name" value="Acyl-CoA_Oxase/DH_mid-dom_sf"/>
</dbReference>
<dbReference type="Pfam" id="PF11794">
    <property type="entry name" value="HpaB_N"/>
    <property type="match status" value="1"/>
</dbReference>
<dbReference type="InterPro" id="IPR024719">
    <property type="entry name" value="HpaB/PvcC/4-BUDH_C"/>
</dbReference>
<dbReference type="InterPro" id="IPR009100">
    <property type="entry name" value="AcylCoA_DH/oxidase_NM_dom_sf"/>
</dbReference>
<dbReference type="Proteomes" id="UP000553776">
    <property type="component" value="Unassembled WGS sequence"/>
</dbReference>
<dbReference type="SUPFAM" id="SSF47203">
    <property type="entry name" value="Acyl-CoA dehydrogenase C-terminal domain-like"/>
    <property type="match status" value="1"/>
</dbReference>
<evidence type="ECO:0000259" key="5">
    <source>
        <dbReference type="Pfam" id="PF03241"/>
    </source>
</evidence>
<dbReference type="Gene3D" id="2.40.110.10">
    <property type="entry name" value="Butyryl-CoA Dehydrogenase, subunit A, domain 2"/>
    <property type="match status" value="1"/>
</dbReference>
<feature type="binding site" evidence="4">
    <location>
        <position position="193"/>
    </location>
    <ligand>
        <name>FAD</name>
        <dbReference type="ChEBI" id="CHEBI:57692"/>
    </ligand>
</feature>
<evidence type="ECO:0000256" key="3">
    <source>
        <dbReference type="ARBA" id="ARBA00023002"/>
    </source>
</evidence>
<feature type="domain" description="HpaB/PvcC/4-BUDH N-terminal" evidence="6">
    <location>
        <begin position="5"/>
        <end position="275"/>
    </location>
</feature>
<dbReference type="PIRSF" id="PIRSF000331">
    <property type="entry name" value="HpaA_HpaB"/>
    <property type="match status" value="1"/>
</dbReference>
<evidence type="ECO:0000256" key="1">
    <source>
        <dbReference type="ARBA" id="ARBA00022630"/>
    </source>
</evidence>
<accession>A0A841TWU3</accession>
<sequence>MAIKTGEQYVARIRESRPHVWLKGERIDGGLTEHPAFSGLVRTQAELYDMQADDRYRARMTYEAPDTGEPAGLSFLPPRTRRDLVRRREMMSLWAGRHHGFLGRSPDYMNTAIMAFGATAGLFAREYPRWADNAKRYYAYCRDRDVTLSHAFVQPPAARLSSFLKTLEIPAAARVERRTEDGIVVSGAFLMTTQGATAEELLVFPVPLPHLSAEENPYAFVFAVPNNVPGLRFVCRENWATDGSRYDYPLSSRFDEMDTLAIFDQVLVPEERIFLLGDPFMVNAWLEHSRFHTHVSHQILARIVAKTEFAFGTLEQMVDSFGLAGYSHVVEKAAEAIAMAEALKAMLLAAEAGAVRDRFGLLAPNPDILYSANFLYPRLYPRIVEILQLIGAGSLIMIPGEKDFDSENGALLETYLKGEKTDARRKVALLRLAWEMSAGPFGGRQTLYERFFFGDSTRVASRLYQNYSLKERYRDRVKAFLDSDDDVPPLTE</sequence>
<keyword evidence="2 4" id="KW-0274">FAD</keyword>
<feature type="binding site" evidence="4">
    <location>
        <begin position="455"/>
        <end position="458"/>
    </location>
    <ligand>
        <name>FAD</name>
        <dbReference type="ChEBI" id="CHEBI:57692"/>
    </ligand>
</feature>
<evidence type="ECO:0000313" key="7">
    <source>
        <dbReference type="EMBL" id="MBB6690633.1"/>
    </source>
</evidence>
<evidence type="ECO:0000256" key="2">
    <source>
        <dbReference type="ARBA" id="ARBA00022827"/>
    </source>
</evidence>
<dbReference type="GO" id="GO:0010124">
    <property type="term" value="P:phenylacetate catabolic process"/>
    <property type="evidence" value="ECO:0007669"/>
    <property type="project" value="InterPro"/>
</dbReference>
<dbReference type="GO" id="GO:0052881">
    <property type="term" value="F:4-hydroxyphenylacetate 3-monooxygenase activity"/>
    <property type="evidence" value="ECO:0007669"/>
    <property type="project" value="UniProtKB-EC"/>
</dbReference>
<proteinExistence type="predicted"/>
<organism evidence="7 8">
    <name type="scientific">Cohnella xylanilytica</name>
    <dbReference type="NCBI Taxonomy" id="557555"/>
    <lineage>
        <taxon>Bacteria</taxon>
        <taxon>Bacillati</taxon>
        <taxon>Bacillota</taxon>
        <taxon>Bacilli</taxon>
        <taxon>Bacillales</taxon>
        <taxon>Paenibacillaceae</taxon>
        <taxon>Cohnella</taxon>
    </lineage>
</organism>
<dbReference type="GO" id="GO:0050660">
    <property type="term" value="F:flavin adenine dinucleotide binding"/>
    <property type="evidence" value="ECO:0007669"/>
    <property type="project" value="InterPro"/>
</dbReference>
<dbReference type="InterPro" id="IPR012687">
    <property type="entry name" value="HpaB_Deino-type"/>
</dbReference>
<dbReference type="Gene3D" id="1.20.140.10">
    <property type="entry name" value="Butyryl-CoA Dehydrogenase, subunit A, domain 3"/>
    <property type="match status" value="1"/>
</dbReference>
<name>A0A841TWU3_9BACL</name>
<dbReference type="InterPro" id="IPR024674">
    <property type="entry name" value="HpaB/PvcC/4-BUDH_N"/>
</dbReference>
<dbReference type="Gene3D" id="1.10.3140.10">
    <property type="entry name" value="4-hydroxybutyryl-coa dehydratase, domain 1"/>
    <property type="match status" value="1"/>
</dbReference>
<protein>
    <submittedName>
        <fullName evidence="7">4-hydroxyphenylacetate 3-monooxygenase, oxygenase component</fullName>
        <ecNumber evidence="7">1.14.14.9</ecNumber>
    </submittedName>
</protein>
<evidence type="ECO:0000256" key="4">
    <source>
        <dbReference type="PIRSR" id="PIRSR000331-2"/>
    </source>
</evidence>
<dbReference type="PANTHER" id="PTHR36117:SF3">
    <property type="entry name" value="4-HYDROXYPHENYLACETATE 3-MONOOXYGENASE-RELATED"/>
    <property type="match status" value="1"/>
</dbReference>
<dbReference type="PANTHER" id="PTHR36117">
    <property type="entry name" value="4-HYDROXYPHENYLACETATE 3-MONOOXYGENASE-RELATED"/>
    <property type="match status" value="1"/>
</dbReference>
<reference evidence="7 8" key="1">
    <citation type="submission" date="2020-08" db="EMBL/GenBank/DDBJ databases">
        <title>Cohnella phylogeny.</title>
        <authorList>
            <person name="Dunlap C."/>
        </authorList>
    </citation>
    <scope>NUCLEOTIDE SEQUENCE [LARGE SCALE GENOMIC DNA]</scope>
    <source>
        <strain evidence="7 8">DSM 25239</strain>
    </source>
</reference>
<feature type="domain" description="HpaB/PvcC/4-BUDH C-terminal" evidence="5">
    <location>
        <begin position="283"/>
        <end position="482"/>
    </location>
</feature>
<dbReference type="EMBL" id="JACJVR010000013">
    <property type="protein sequence ID" value="MBB6690633.1"/>
    <property type="molecule type" value="Genomic_DNA"/>
</dbReference>
<dbReference type="EC" id="1.14.14.9" evidence="7"/>
<keyword evidence="3 7" id="KW-0560">Oxidoreductase</keyword>
<keyword evidence="7" id="KW-0503">Monooxygenase</keyword>
<dbReference type="Pfam" id="PF03241">
    <property type="entry name" value="HpaB"/>
    <property type="match status" value="1"/>
</dbReference>
<evidence type="ECO:0000259" key="6">
    <source>
        <dbReference type="Pfam" id="PF11794"/>
    </source>
</evidence>
<dbReference type="InterPro" id="IPR004925">
    <property type="entry name" value="HpaB/PvcC/4-BUDH"/>
</dbReference>
<keyword evidence="1" id="KW-0285">Flavoprotein</keyword>
<keyword evidence="8" id="KW-1185">Reference proteome</keyword>
<dbReference type="GO" id="GO:0016627">
    <property type="term" value="F:oxidoreductase activity, acting on the CH-CH group of donors"/>
    <property type="evidence" value="ECO:0007669"/>
    <property type="project" value="InterPro"/>
</dbReference>
<evidence type="ECO:0000313" key="8">
    <source>
        <dbReference type="Proteomes" id="UP000553776"/>
    </source>
</evidence>
<comment type="caution">
    <text evidence="7">The sequence shown here is derived from an EMBL/GenBank/DDBJ whole genome shotgun (WGS) entry which is preliminary data.</text>
</comment>
<dbReference type="InterPro" id="IPR036250">
    <property type="entry name" value="AcylCo_DH-like_C"/>
</dbReference>